<evidence type="ECO:0000313" key="8">
    <source>
        <dbReference type="Proteomes" id="UP000285575"/>
    </source>
</evidence>
<dbReference type="InterPro" id="IPR028989">
    <property type="entry name" value="RimP_N"/>
</dbReference>
<organism evidence="7 8">
    <name type="scientific">Rubrivivax rivuli</name>
    <dbReference type="NCBI Taxonomy" id="1862385"/>
    <lineage>
        <taxon>Bacteria</taxon>
        <taxon>Pseudomonadati</taxon>
        <taxon>Pseudomonadota</taxon>
        <taxon>Betaproteobacteria</taxon>
        <taxon>Burkholderiales</taxon>
        <taxon>Sphaerotilaceae</taxon>
        <taxon>Rubrivivax</taxon>
    </lineage>
</organism>
<dbReference type="SUPFAM" id="SSF75420">
    <property type="entry name" value="YhbC-like, N-terminal domain"/>
    <property type="match status" value="1"/>
</dbReference>
<dbReference type="Pfam" id="PF02576">
    <property type="entry name" value="RimP_N"/>
    <property type="match status" value="1"/>
</dbReference>
<evidence type="ECO:0000256" key="4">
    <source>
        <dbReference type="SAM" id="MobiDB-lite"/>
    </source>
</evidence>
<evidence type="ECO:0000313" key="7">
    <source>
        <dbReference type="EMBL" id="RVU46610.1"/>
    </source>
</evidence>
<dbReference type="EMBL" id="SACR01000003">
    <property type="protein sequence ID" value="RVU46610.1"/>
    <property type="molecule type" value="Genomic_DNA"/>
</dbReference>
<feature type="domain" description="Ribosome maturation factor RimP C-terminal" evidence="6">
    <location>
        <begin position="85"/>
        <end position="121"/>
    </location>
</feature>
<evidence type="ECO:0000256" key="1">
    <source>
        <dbReference type="ARBA" id="ARBA00022490"/>
    </source>
</evidence>
<dbReference type="Pfam" id="PF17384">
    <property type="entry name" value="DUF150_C"/>
    <property type="match status" value="1"/>
</dbReference>
<comment type="function">
    <text evidence="3">Required for maturation of 30S ribosomal subunits.</text>
</comment>
<dbReference type="PANTHER" id="PTHR33867">
    <property type="entry name" value="RIBOSOME MATURATION FACTOR RIMP"/>
    <property type="match status" value="1"/>
</dbReference>
<dbReference type="OrthoDB" id="9805006at2"/>
<feature type="domain" description="Ribosome maturation factor RimP N-terminal" evidence="5">
    <location>
        <begin position="7"/>
        <end position="82"/>
    </location>
</feature>
<dbReference type="PANTHER" id="PTHR33867:SF1">
    <property type="entry name" value="RIBOSOME MATURATION FACTOR RIMP"/>
    <property type="match status" value="1"/>
</dbReference>
<sequence length="202" mass="21771">MGWREAINATVAGLGFDVVDVERAPRGLLRITIDRQPGRAYPIPSEFVLVEDCEQVTRQLQYALEVEGLDYSRLEVSSPGLDRPLKTEADYERFSGEAVNIVLKTPFQGRKNWQGVLQRAVPEAVLAEPAEAGAAAPVSGWQLVFKQGKAEQVLGFNFDEVREARLVPVVDFKGRKPRGDAAAGEPAGEAPDAAAAPGTDGG</sequence>
<dbReference type="AlphaFoldDB" id="A0A437RIK4"/>
<dbReference type="InterPro" id="IPR036847">
    <property type="entry name" value="RimP_C_sf"/>
</dbReference>
<dbReference type="HAMAP" id="MF_01077">
    <property type="entry name" value="RimP"/>
    <property type="match status" value="1"/>
</dbReference>
<dbReference type="Proteomes" id="UP000285575">
    <property type="component" value="Unassembled WGS sequence"/>
</dbReference>
<proteinExistence type="inferred from homology"/>
<evidence type="ECO:0000256" key="3">
    <source>
        <dbReference type="HAMAP-Rule" id="MF_01077"/>
    </source>
</evidence>
<feature type="compositionally biased region" description="Low complexity" evidence="4">
    <location>
        <begin position="180"/>
        <end position="202"/>
    </location>
</feature>
<dbReference type="Gene3D" id="2.30.30.180">
    <property type="entry name" value="Ribosome maturation factor RimP, C-terminal domain"/>
    <property type="match status" value="1"/>
</dbReference>
<comment type="similarity">
    <text evidence="3">Belongs to the RimP family.</text>
</comment>
<dbReference type="GO" id="GO:0000028">
    <property type="term" value="P:ribosomal small subunit assembly"/>
    <property type="evidence" value="ECO:0007669"/>
    <property type="project" value="TreeGrafter"/>
</dbReference>
<keyword evidence="2 3" id="KW-0690">Ribosome biogenesis</keyword>
<dbReference type="InterPro" id="IPR035956">
    <property type="entry name" value="RimP_N_sf"/>
</dbReference>
<dbReference type="CDD" id="cd01734">
    <property type="entry name" value="YlxS_C"/>
    <property type="match status" value="1"/>
</dbReference>
<evidence type="ECO:0000256" key="2">
    <source>
        <dbReference type="ARBA" id="ARBA00022517"/>
    </source>
</evidence>
<reference evidence="7 8" key="1">
    <citation type="submission" date="2019-01" db="EMBL/GenBank/DDBJ databases">
        <authorList>
            <person name="Chen W.-M."/>
        </authorList>
    </citation>
    <scope>NUCLEOTIDE SEQUENCE [LARGE SCALE GENOMIC DNA]</scope>
    <source>
        <strain evidence="7 8">KYPY4</strain>
    </source>
</reference>
<dbReference type="InterPro" id="IPR003728">
    <property type="entry name" value="Ribosome_maturation_RimP"/>
</dbReference>
<evidence type="ECO:0000259" key="5">
    <source>
        <dbReference type="Pfam" id="PF02576"/>
    </source>
</evidence>
<keyword evidence="8" id="KW-1185">Reference proteome</keyword>
<dbReference type="InterPro" id="IPR028998">
    <property type="entry name" value="RimP_C"/>
</dbReference>
<keyword evidence="1 3" id="KW-0963">Cytoplasm</keyword>
<dbReference type="GO" id="GO:0005829">
    <property type="term" value="C:cytosol"/>
    <property type="evidence" value="ECO:0007669"/>
    <property type="project" value="TreeGrafter"/>
</dbReference>
<protein>
    <recommendedName>
        <fullName evidence="3">Ribosome maturation factor RimP</fullName>
    </recommendedName>
</protein>
<accession>A0A437RIK4</accession>
<feature type="region of interest" description="Disordered" evidence="4">
    <location>
        <begin position="174"/>
        <end position="202"/>
    </location>
</feature>
<evidence type="ECO:0000259" key="6">
    <source>
        <dbReference type="Pfam" id="PF17384"/>
    </source>
</evidence>
<dbReference type="SUPFAM" id="SSF74942">
    <property type="entry name" value="YhbC-like, C-terminal domain"/>
    <property type="match status" value="1"/>
</dbReference>
<dbReference type="NCBIfam" id="NF000929">
    <property type="entry name" value="PRK00092.2-1"/>
    <property type="match status" value="1"/>
</dbReference>
<gene>
    <name evidence="3 7" type="primary">rimP</name>
    <name evidence="7" type="ORF">EOE66_09410</name>
</gene>
<dbReference type="GO" id="GO:0006412">
    <property type="term" value="P:translation"/>
    <property type="evidence" value="ECO:0007669"/>
    <property type="project" value="TreeGrafter"/>
</dbReference>
<comment type="caution">
    <text evidence="7">The sequence shown here is derived from an EMBL/GenBank/DDBJ whole genome shotgun (WGS) entry which is preliminary data.</text>
</comment>
<dbReference type="Gene3D" id="3.30.300.70">
    <property type="entry name" value="RimP-like superfamily, N-terminal"/>
    <property type="match status" value="1"/>
</dbReference>
<name>A0A437RIK4_9BURK</name>
<comment type="subcellular location">
    <subcellularLocation>
        <location evidence="3">Cytoplasm</location>
    </subcellularLocation>
</comment>